<reference evidence="1" key="1">
    <citation type="submission" date="2021-03" db="EMBL/GenBank/DDBJ databases">
        <title>Draft genome sequence of rust myrtle Austropuccinia psidii MF-1, a brazilian biotype.</title>
        <authorList>
            <person name="Quecine M.C."/>
            <person name="Pachon D.M.R."/>
            <person name="Bonatelli M.L."/>
            <person name="Correr F.H."/>
            <person name="Franceschini L.M."/>
            <person name="Leite T.F."/>
            <person name="Margarido G.R.A."/>
            <person name="Almeida C.A."/>
            <person name="Ferrarezi J.A."/>
            <person name="Labate C.A."/>
        </authorList>
    </citation>
    <scope>NUCLEOTIDE SEQUENCE</scope>
    <source>
        <strain evidence="1">MF-1</strain>
    </source>
</reference>
<dbReference type="Proteomes" id="UP000765509">
    <property type="component" value="Unassembled WGS sequence"/>
</dbReference>
<protein>
    <submittedName>
        <fullName evidence="1">Uncharacterized protein</fullName>
    </submittedName>
</protein>
<evidence type="ECO:0000313" key="1">
    <source>
        <dbReference type="EMBL" id="MBW0554389.1"/>
    </source>
</evidence>
<sequence length="241" mass="28917">MKSWPLPEENPWSMDTDISWIEEKEVCTNYINPQELIENPDWFLQIKQEPCPDISTIVLPYIEFEDIFEKENSPSETVIPHPWEELPGFNLTRYEFLELLTWDGIDGNPGNPYWNEIFHMDEHLRKSLFWRTWECQDWFNLQDFEIKNGKISNISRNYFIKNSTWDCHWEETLIPTIFTLRVGATKLNTEEWNSFCQDYLFKSPKTEKWRRGRVLKQELVKKILGKRKKIEGTSPDKSSIS</sequence>
<keyword evidence="2" id="KW-1185">Reference proteome</keyword>
<gene>
    <name evidence="1" type="ORF">O181_094104</name>
</gene>
<accession>A0A9Q3PAI0</accession>
<organism evidence="1 2">
    <name type="scientific">Austropuccinia psidii MF-1</name>
    <dbReference type="NCBI Taxonomy" id="1389203"/>
    <lineage>
        <taxon>Eukaryota</taxon>
        <taxon>Fungi</taxon>
        <taxon>Dikarya</taxon>
        <taxon>Basidiomycota</taxon>
        <taxon>Pucciniomycotina</taxon>
        <taxon>Pucciniomycetes</taxon>
        <taxon>Pucciniales</taxon>
        <taxon>Sphaerophragmiaceae</taxon>
        <taxon>Austropuccinia</taxon>
    </lineage>
</organism>
<evidence type="ECO:0000313" key="2">
    <source>
        <dbReference type="Proteomes" id="UP000765509"/>
    </source>
</evidence>
<name>A0A9Q3PAI0_9BASI</name>
<dbReference type="AlphaFoldDB" id="A0A9Q3PAI0"/>
<proteinExistence type="predicted"/>
<dbReference type="EMBL" id="AVOT02061057">
    <property type="protein sequence ID" value="MBW0554389.1"/>
    <property type="molecule type" value="Genomic_DNA"/>
</dbReference>
<comment type="caution">
    <text evidence="1">The sequence shown here is derived from an EMBL/GenBank/DDBJ whole genome shotgun (WGS) entry which is preliminary data.</text>
</comment>